<comment type="caution">
    <text evidence="1">The sequence shown here is derived from an EMBL/GenBank/DDBJ whole genome shotgun (WGS) entry which is preliminary data.</text>
</comment>
<evidence type="ECO:0000313" key="1">
    <source>
        <dbReference type="EMBL" id="EFB77202.1"/>
    </source>
</evidence>
<protein>
    <submittedName>
        <fullName evidence="1">Uncharacterized protein</fullName>
    </submittedName>
</protein>
<sequence>MLQRPKNFIENQGEMLQRSDISKKFTAAAGNGRPPRSIL</sequence>
<organism evidence="1 2">
    <name type="scientific">Subdoligranulum variabile DSM 15176</name>
    <dbReference type="NCBI Taxonomy" id="411471"/>
    <lineage>
        <taxon>Bacteria</taxon>
        <taxon>Bacillati</taxon>
        <taxon>Bacillota</taxon>
        <taxon>Clostridia</taxon>
        <taxon>Eubacteriales</taxon>
        <taxon>Oscillospiraceae</taxon>
        <taxon>Subdoligranulum</taxon>
    </lineage>
</organism>
<evidence type="ECO:0000313" key="2">
    <source>
        <dbReference type="Proteomes" id="UP000003438"/>
    </source>
</evidence>
<reference evidence="1" key="1">
    <citation type="submission" date="2009-12" db="EMBL/GenBank/DDBJ databases">
        <authorList>
            <person name="Weinstock G."/>
            <person name="Sodergren E."/>
            <person name="Clifton S."/>
            <person name="Fulton L."/>
            <person name="Fulton B."/>
            <person name="Courtney L."/>
            <person name="Fronick C."/>
            <person name="Harrison M."/>
            <person name="Strong C."/>
            <person name="Farmer C."/>
            <person name="Delahaunty K."/>
            <person name="Markovic C."/>
            <person name="Hall O."/>
            <person name="Minx P."/>
            <person name="Tomlinson C."/>
            <person name="Mitreva M."/>
            <person name="Nelson J."/>
            <person name="Hou S."/>
            <person name="Wollam A."/>
            <person name="Pepin K.H."/>
            <person name="Johnson M."/>
            <person name="Bhonagiri V."/>
            <person name="Nash W.E."/>
            <person name="Warren W."/>
            <person name="Chinwalla A."/>
            <person name="Mardis E.R."/>
            <person name="Wilson R.K."/>
        </authorList>
    </citation>
    <scope>NUCLEOTIDE SEQUENCE [LARGE SCALE GENOMIC DNA]</scope>
    <source>
        <strain evidence="1">DSM 15176</strain>
    </source>
</reference>
<dbReference type="HOGENOM" id="CLU_3318039_0_0_9"/>
<gene>
    <name evidence="1" type="ORF">SUBVAR_04362</name>
</gene>
<dbReference type="AlphaFoldDB" id="D1PJ41"/>
<dbReference type="EMBL" id="ACBY02000013">
    <property type="protein sequence ID" value="EFB77202.1"/>
    <property type="molecule type" value="Genomic_DNA"/>
</dbReference>
<dbReference type="Proteomes" id="UP000003438">
    <property type="component" value="Unassembled WGS sequence"/>
</dbReference>
<proteinExistence type="predicted"/>
<name>D1PJ41_9FIRM</name>
<keyword evidence="2" id="KW-1185">Reference proteome</keyword>
<accession>D1PJ41</accession>